<proteinExistence type="inferred from homology"/>
<keyword evidence="4" id="KW-0136">Cellulose degradation</keyword>
<dbReference type="SUPFAM" id="SSF51989">
    <property type="entry name" value="Glycosyl hydrolases family 6, cellulases"/>
    <property type="match status" value="1"/>
</dbReference>
<evidence type="ECO:0000256" key="2">
    <source>
        <dbReference type="ARBA" id="ARBA00023295"/>
    </source>
</evidence>
<evidence type="ECO:0000256" key="4">
    <source>
        <dbReference type="RuleBase" id="RU361186"/>
    </source>
</evidence>
<dbReference type="InterPro" id="IPR036434">
    <property type="entry name" value="Beta_cellobiohydrolase_sf"/>
</dbReference>
<dbReference type="Gene3D" id="3.20.20.40">
    <property type="entry name" value="1, 4-beta cellobiohydrolase"/>
    <property type="match status" value="1"/>
</dbReference>
<comment type="similarity">
    <text evidence="4">Belongs to the glycosyl hydrolase family 6.</text>
</comment>
<dbReference type="Proteomes" id="UP000579647">
    <property type="component" value="Unassembled WGS sequence"/>
</dbReference>
<feature type="compositionally biased region" description="Polar residues" evidence="5">
    <location>
        <begin position="421"/>
        <end position="434"/>
    </location>
</feature>
<dbReference type="Pfam" id="PF01341">
    <property type="entry name" value="Glyco_hydro_6"/>
    <property type="match status" value="1"/>
</dbReference>
<dbReference type="PANTHER" id="PTHR34876:SF4">
    <property type="entry name" value="1,4-BETA-D-GLUCAN CELLOBIOHYDROLASE C-RELATED"/>
    <property type="match status" value="1"/>
</dbReference>
<dbReference type="InterPro" id="IPR016288">
    <property type="entry name" value="Beta_cellobiohydrolase"/>
</dbReference>
<evidence type="ECO:0000313" key="7">
    <source>
        <dbReference type="EMBL" id="MBB5490776.1"/>
    </source>
</evidence>
<dbReference type="PROSITE" id="PS00561">
    <property type="entry name" value="CBM2_A"/>
    <property type="match status" value="1"/>
</dbReference>
<dbReference type="GO" id="GO:0030245">
    <property type="term" value="P:cellulose catabolic process"/>
    <property type="evidence" value="ECO:0007669"/>
    <property type="project" value="UniProtKB-KW"/>
</dbReference>
<name>A0A840WH64_9ACTN</name>
<dbReference type="Gene3D" id="2.60.40.290">
    <property type="match status" value="1"/>
</dbReference>
<dbReference type="GO" id="GO:0004553">
    <property type="term" value="F:hydrolase activity, hydrolyzing O-glycosyl compounds"/>
    <property type="evidence" value="ECO:0007669"/>
    <property type="project" value="InterPro"/>
</dbReference>
<evidence type="ECO:0000256" key="5">
    <source>
        <dbReference type="SAM" id="MobiDB-lite"/>
    </source>
</evidence>
<evidence type="ECO:0000256" key="3">
    <source>
        <dbReference type="ARBA" id="ARBA00023326"/>
    </source>
</evidence>
<dbReference type="EC" id="3.2.1.-" evidence="4"/>
<dbReference type="InterPro" id="IPR012291">
    <property type="entry name" value="CBM2_carb-bd_dom_sf"/>
</dbReference>
<dbReference type="PANTHER" id="PTHR34876">
    <property type="match status" value="1"/>
</dbReference>
<feature type="region of interest" description="Disordered" evidence="5">
    <location>
        <begin position="315"/>
        <end position="345"/>
    </location>
</feature>
<dbReference type="SMART" id="SM00637">
    <property type="entry name" value="CBD_II"/>
    <property type="match status" value="1"/>
</dbReference>
<evidence type="ECO:0000313" key="8">
    <source>
        <dbReference type="Proteomes" id="UP000579647"/>
    </source>
</evidence>
<dbReference type="InterPro" id="IPR001919">
    <property type="entry name" value="CBD2"/>
</dbReference>
<dbReference type="InterPro" id="IPR008965">
    <property type="entry name" value="CBM2/CBM3_carb-bd_dom_sf"/>
</dbReference>
<dbReference type="EMBL" id="JACHDO010000001">
    <property type="protein sequence ID" value="MBB5490776.1"/>
    <property type="molecule type" value="Genomic_DNA"/>
</dbReference>
<comment type="caution">
    <text evidence="7">The sequence shown here is derived from an EMBL/GenBank/DDBJ whole genome shotgun (WGS) entry which is preliminary data.</text>
</comment>
<keyword evidence="3 4" id="KW-0624">Polysaccharide degradation</keyword>
<dbReference type="RefSeq" id="WP_184364406.1">
    <property type="nucleotide sequence ID" value="NZ_BAAAKM010000086.1"/>
</dbReference>
<reference evidence="7 8" key="1">
    <citation type="submission" date="2020-08" db="EMBL/GenBank/DDBJ databases">
        <title>Sequencing the genomes of 1000 actinobacteria strains.</title>
        <authorList>
            <person name="Klenk H.-P."/>
        </authorList>
    </citation>
    <scope>NUCLEOTIDE SEQUENCE [LARGE SCALE GENOMIC DNA]</scope>
    <source>
        <strain evidence="7 8">DSM 44598</strain>
    </source>
</reference>
<keyword evidence="1 4" id="KW-0378">Hydrolase</keyword>
<keyword evidence="2 4" id="KW-0326">Glycosidase</keyword>
<feature type="signal peptide" evidence="4">
    <location>
        <begin position="1"/>
        <end position="32"/>
    </location>
</feature>
<dbReference type="Pfam" id="PF00553">
    <property type="entry name" value="CBM_2"/>
    <property type="match status" value="1"/>
</dbReference>
<feature type="region of interest" description="Disordered" evidence="5">
    <location>
        <begin position="421"/>
        <end position="442"/>
    </location>
</feature>
<keyword evidence="4" id="KW-0732">Signal</keyword>
<dbReference type="SUPFAM" id="SSF49384">
    <property type="entry name" value="Carbohydrate-binding domain"/>
    <property type="match status" value="1"/>
</dbReference>
<gene>
    <name evidence="7" type="ORF">HNR07_001913</name>
</gene>
<dbReference type="PROSITE" id="PS51173">
    <property type="entry name" value="CBM2"/>
    <property type="match status" value="1"/>
</dbReference>
<dbReference type="AlphaFoldDB" id="A0A840WH64"/>
<dbReference type="InterPro" id="IPR018366">
    <property type="entry name" value="CBM2_CS"/>
</dbReference>
<protein>
    <recommendedName>
        <fullName evidence="4">Glucanase</fullName>
        <ecNumber evidence="4">3.2.1.-</ecNumber>
    </recommendedName>
</protein>
<evidence type="ECO:0000259" key="6">
    <source>
        <dbReference type="PROSITE" id="PS51173"/>
    </source>
</evidence>
<feature type="domain" description="CBM2" evidence="6">
    <location>
        <begin position="340"/>
        <end position="442"/>
    </location>
</feature>
<feature type="chain" id="PRO_5033097617" description="Glucanase" evidence="4">
    <location>
        <begin position="33"/>
        <end position="442"/>
    </location>
</feature>
<keyword evidence="8" id="KW-1185">Reference proteome</keyword>
<organism evidence="7 8">
    <name type="scientific">Nocardiopsis metallicus</name>
    <dbReference type="NCBI Taxonomy" id="179819"/>
    <lineage>
        <taxon>Bacteria</taxon>
        <taxon>Bacillati</taxon>
        <taxon>Actinomycetota</taxon>
        <taxon>Actinomycetes</taxon>
        <taxon>Streptosporangiales</taxon>
        <taxon>Nocardiopsidaceae</taxon>
        <taxon>Nocardiopsis</taxon>
    </lineage>
</organism>
<keyword evidence="4" id="KW-0119">Carbohydrate metabolism</keyword>
<sequence length="442" mass="45714">MSRTRTAIGAALGSATALVVGAALLGLPPAAAQDSEFYANPDTSAAVWVQENPDDPRAEVIGERIASTAQATWFTHYNPDEVRAEVDALVGDAQAQGQIPILAVYNIPGRDCGNHSDGGAPDHDSYRAWVDEVAAGLEDRPATIVLEPDALPLVSGCSDPSDLLESMAHAGKALIAGSSQARVYFDIGHSSWLSPQDAADLLNGADIANSAHGVSTNTSNYNWTDDEVAYAEAVISATGVAGLGAVIDTSRNGNGPAPDEEWCDPPGRMIGQPSTTDTGNPTIDAFLWTKLPGEADGCIAPAGQFVPQAAYDMAVDAPWPPNGPGDPGEEPTDPGTDPTDPPSREECTAEYRLVNDWGSGFQAEVTVTAGTDLTGWAVTWTYDDGQRVDQGWNTGISSSGARVTATDLGWNGSLSAGESTSFGLTGTHTGSNGVPETECAAA</sequence>
<evidence type="ECO:0000256" key="1">
    <source>
        <dbReference type="ARBA" id="ARBA00022801"/>
    </source>
</evidence>
<accession>A0A840WH64</accession>
<dbReference type="GO" id="GO:0030247">
    <property type="term" value="F:polysaccharide binding"/>
    <property type="evidence" value="ECO:0007669"/>
    <property type="project" value="UniProtKB-UniRule"/>
</dbReference>
<dbReference type="PRINTS" id="PR00733">
    <property type="entry name" value="GLHYDRLASE6"/>
</dbReference>